<accession>A0A401URA6</accession>
<sequence>MVFKKIKNIVCVEIYQKQILFHLGVDTDIVLEEEGIMSDIGHPGTRDL</sequence>
<proteinExistence type="predicted"/>
<evidence type="ECO:0000313" key="2">
    <source>
        <dbReference type="Proteomes" id="UP000287872"/>
    </source>
</evidence>
<keyword evidence="2" id="KW-1185">Reference proteome</keyword>
<protein>
    <submittedName>
        <fullName evidence="1">Uncharacterized protein</fullName>
    </submittedName>
</protein>
<organism evidence="1 2">
    <name type="scientific">Clostridium tagluense</name>
    <dbReference type="NCBI Taxonomy" id="360422"/>
    <lineage>
        <taxon>Bacteria</taxon>
        <taxon>Bacillati</taxon>
        <taxon>Bacillota</taxon>
        <taxon>Clostridia</taxon>
        <taxon>Eubacteriales</taxon>
        <taxon>Clostridiaceae</taxon>
        <taxon>Clostridium</taxon>
    </lineage>
</organism>
<gene>
    <name evidence="1" type="ORF">Ctaglu_36880</name>
</gene>
<dbReference type="Proteomes" id="UP000287872">
    <property type="component" value="Unassembled WGS sequence"/>
</dbReference>
<dbReference type="AlphaFoldDB" id="A0A401URA6"/>
<evidence type="ECO:0000313" key="1">
    <source>
        <dbReference type="EMBL" id="GCD12065.1"/>
    </source>
</evidence>
<comment type="caution">
    <text evidence="1">The sequence shown here is derived from an EMBL/GenBank/DDBJ whole genome shotgun (WGS) entry which is preliminary data.</text>
</comment>
<name>A0A401URA6_9CLOT</name>
<reference evidence="1 2" key="1">
    <citation type="submission" date="2018-11" db="EMBL/GenBank/DDBJ databases">
        <title>Genome sequencing and assembly of Clostridium tagluense strain A121.</title>
        <authorList>
            <person name="Murakami T."/>
            <person name="Segawa T."/>
            <person name="Shcherbakova V.A."/>
            <person name="Mori H."/>
            <person name="Yoshimura Y."/>
        </authorList>
    </citation>
    <scope>NUCLEOTIDE SEQUENCE [LARGE SCALE GENOMIC DNA]</scope>
    <source>
        <strain evidence="1 2">A121</strain>
    </source>
</reference>
<dbReference type="EMBL" id="BHYK01000025">
    <property type="protein sequence ID" value="GCD12065.1"/>
    <property type="molecule type" value="Genomic_DNA"/>
</dbReference>